<dbReference type="GeneID" id="97451234"/>
<feature type="compositionally biased region" description="Basic and acidic residues" evidence="2">
    <location>
        <begin position="381"/>
        <end position="397"/>
    </location>
</feature>
<evidence type="ECO:0000256" key="3">
    <source>
        <dbReference type="SAM" id="Phobius"/>
    </source>
</evidence>
<evidence type="ECO:0000259" key="5">
    <source>
        <dbReference type="Pfam" id="PF13399"/>
    </source>
</evidence>
<evidence type="ECO:0000313" key="6">
    <source>
        <dbReference type="EMBL" id="KEG41836.1"/>
    </source>
</evidence>
<keyword evidence="3" id="KW-1133">Transmembrane helix</keyword>
<feature type="region of interest" description="Disordered" evidence="2">
    <location>
        <begin position="381"/>
        <end position="422"/>
    </location>
</feature>
<dbReference type="Pfam" id="PF13399">
    <property type="entry name" value="LytR_C"/>
    <property type="match status" value="1"/>
</dbReference>
<feature type="compositionally biased region" description="Basic and acidic residues" evidence="2">
    <location>
        <begin position="407"/>
        <end position="417"/>
    </location>
</feature>
<feature type="region of interest" description="Disordered" evidence="2">
    <location>
        <begin position="85"/>
        <end position="105"/>
    </location>
</feature>
<dbReference type="Proteomes" id="UP000027632">
    <property type="component" value="Unassembled WGS sequence"/>
</dbReference>
<dbReference type="Gene3D" id="3.30.70.2390">
    <property type="match status" value="1"/>
</dbReference>
<evidence type="ECO:0000256" key="2">
    <source>
        <dbReference type="SAM" id="MobiDB-lite"/>
    </source>
</evidence>
<evidence type="ECO:0000256" key="1">
    <source>
        <dbReference type="ARBA" id="ARBA00006068"/>
    </source>
</evidence>
<feature type="transmembrane region" description="Helical" evidence="3">
    <location>
        <begin position="51"/>
        <end position="74"/>
    </location>
</feature>
<proteinExistence type="inferred from homology"/>
<dbReference type="EMBL" id="JJMG01000110">
    <property type="protein sequence ID" value="KEG41836.1"/>
    <property type="molecule type" value="Genomic_DNA"/>
</dbReference>
<comment type="similarity">
    <text evidence="1">Belongs to the LytR/CpsA/Psr (LCP) family.</text>
</comment>
<dbReference type="InterPro" id="IPR004474">
    <property type="entry name" value="LytR_CpsA_psr"/>
</dbReference>
<dbReference type="InterPro" id="IPR027381">
    <property type="entry name" value="LytR/CpsA/Psr_C"/>
</dbReference>
<keyword evidence="7" id="KW-1185">Reference proteome</keyword>
<feature type="compositionally biased region" description="Basic and acidic residues" evidence="2">
    <location>
        <begin position="85"/>
        <end position="95"/>
    </location>
</feature>
<keyword evidence="3" id="KW-0812">Transmembrane</keyword>
<evidence type="ECO:0000259" key="4">
    <source>
        <dbReference type="Pfam" id="PF03816"/>
    </source>
</evidence>
<evidence type="ECO:0000313" key="7">
    <source>
        <dbReference type="Proteomes" id="UP000027632"/>
    </source>
</evidence>
<protein>
    <submittedName>
        <fullName evidence="6">Transcriptional regulator</fullName>
    </submittedName>
</protein>
<organism evidence="6 7">
    <name type="scientific">Streptomyces griseorubens</name>
    <dbReference type="NCBI Taxonomy" id="66897"/>
    <lineage>
        <taxon>Bacteria</taxon>
        <taxon>Bacillati</taxon>
        <taxon>Actinomycetota</taxon>
        <taxon>Actinomycetes</taxon>
        <taxon>Kitasatosporales</taxon>
        <taxon>Streptomycetaceae</taxon>
        <taxon>Streptomyces</taxon>
        <taxon>Streptomyces althioticus group</taxon>
    </lineage>
</organism>
<dbReference type="Gene3D" id="3.40.630.190">
    <property type="entry name" value="LCP protein"/>
    <property type="match status" value="1"/>
</dbReference>
<comment type="caution">
    <text evidence="6">The sequence shown here is derived from an EMBL/GenBank/DDBJ whole genome shotgun (WGS) entry which is preliminary data.</text>
</comment>
<dbReference type="PANTHER" id="PTHR33392">
    <property type="entry name" value="POLYISOPRENYL-TEICHOIC ACID--PEPTIDOGLYCAN TEICHOIC ACID TRANSFERASE TAGU"/>
    <property type="match status" value="1"/>
</dbReference>
<feature type="domain" description="Cell envelope-related transcriptional attenuator" evidence="4">
    <location>
        <begin position="138"/>
        <end position="296"/>
    </location>
</feature>
<feature type="region of interest" description="Disordered" evidence="2">
    <location>
        <begin position="1"/>
        <end position="49"/>
    </location>
</feature>
<feature type="compositionally biased region" description="Basic and acidic residues" evidence="2">
    <location>
        <begin position="1"/>
        <end position="32"/>
    </location>
</feature>
<keyword evidence="3" id="KW-0472">Membrane</keyword>
<dbReference type="InterPro" id="IPR050922">
    <property type="entry name" value="LytR/CpsA/Psr_CW_biosynth"/>
</dbReference>
<gene>
    <name evidence="6" type="ORF">DJ64_01190</name>
</gene>
<dbReference type="PANTHER" id="PTHR33392:SF6">
    <property type="entry name" value="POLYISOPRENYL-TEICHOIC ACID--PEPTIDOGLYCAN TEICHOIC ACID TRANSFERASE TAGU"/>
    <property type="match status" value="1"/>
</dbReference>
<dbReference type="Pfam" id="PF03816">
    <property type="entry name" value="LytR_cpsA_psr"/>
    <property type="match status" value="1"/>
</dbReference>
<feature type="region of interest" description="Disordered" evidence="2">
    <location>
        <begin position="518"/>
        <end position="540"/>
    </location>
</feature>
<accession>A0ABR4T4B5</accession>
<dbReference type="NCBIfam" id="TIGR00350">
    <property type="entry name" value="lytR_cpsA_psr"/>
    <property type="match status" value="1"/>
</dbReference>
<dbReference type="RefSeq" id="WP_106963279.1">
    <property type="nucleotide sequence ID" value="NZ_KL503830.1"/>
</dbReference>
<name>A0ABR4T4B5_9ACTN</name>
<feature type="domain" description="LytR/CpsA/Psr regulator C-terminal" evidence="5">
    <location>
        <begin position="423"/>
        <end position="515"/>
    </location>
</feature>
<reference evidence="6 7" key="1">
    <citation type="submission" date="2014-04" db="EMBL/GenBank/DDBJ databases">
        <title>Draft genome sequence of the novel Streptomyces griseorubens JSD-1 playing a role in carbon and nitrogen cycle.</title>
        <authorList>
            <consortium name="Shanghai Jiao Tong University"/>
            <person name="Feng H."/>
            <person name="Sun Y."/>
            <person name="Zhi Y."/>
            <person name="Mao L."/>
            <person name="Luo Y."/>
            <person name="Wei X."/>
            <person name="Zhou P."/>
        </authorList>
    </citation>
    <scope>NUCLEOTIDE SEQUENCE [LARGE SCALE GENOMIC DNA]</scope>
    <source>
        <strain evidence="6 7">JSD-1</strain>
    </source>
</reference>
<sequence>MTRSDVYEEGARQDGAPRRSGPPEEDRPEGARAAEGGDGGGRPRGGRARRALRWSATTLAVLILGTAGAGYLYYDHLNDNLVKGERSSGDSKAERSAPNAAGQTPLNILLIGSDSRASDANVALGGGKANRGNPPLGDVQMLIHLAADRKSAAVVSIPRDTRVDIPRCTDPDTGTTYPETNDIINTSLARGGPGCTLATWENLTGVYVDHWMTIDFAGVVRMADAVGGVEVCVRQNVWDRPLPGVPGGSGLKLRAGTTKVEGEQALQWLRTRHAWGSDILRTRAQRMYMNSMIRTLRGQNVFTDTGRLTDLAEAATKSLQVSEEIGSVKKLYDLGMQLRTVPPERITMTTLPTVQDPQNANHLLPAGNDAEQVWALLRDDVPFDDKGGNDGKGDEGAKGGTGGAGKASREERTKDPSAPDDEIGVLVRNATRSATEGPVTGRAGAIAGELAEQGFTRAAPDTSAAGAEERTVVRYPAADLEGDAQRVAKSLGIPMSSVRRSADVSGVTVVVGADWREGGTYRAPEPPKAGDLPDDADALSADEKGACMDVYAPYRW</sequence>